<evidence type="ECO:0000313" key="3">
    <source>
        <dbReference type="EMBL" id="KAK3271287.1"/>
    </source>
</evidence>
<reference evidence="3 4" key="1">
    <citation type="journal article" date="2015" name="Genome Biol. Evol.">
        <title>Comparative Genomics of a Bacterivorous Green Alga Reveals Evolutionary Causalities and Consequences of Phago-Mixotrophic Mode of Nutrition.</title>
        <authorList>
            <person name="Burns J.A."/>
            <person name="Paasch A."/>
            <person name="Narechania A."/>
            <person name="Kim E."/>
        </authorList>
    </citation>
    <scope>NUCLEOTIDE SEQUENCE [LARGE SCALE GENOMIC DNA]</scope>
    <source>
        <strain evidence="3 4">PLY_AMNH</strain>
    </source>
</reference>
<dbReference type="EMBL" id="LGRX02009869">
    <property type="protein sequence ID" value="KAK3271287.1"/>
    <property type="molecule type" value="Genomic_DNA"/>
</dbReference>
<evidence type="ECO:0000313" key="4">
    <source>
        <dbReference type="Proteomes" id="UP001190700"/>
    </source>
</evidence>
<gene>
    <name evidence="3" type="ORF">CYMTET_20356</name>
</gene>
<proteinExistence type="predicted"/>
<evidence type="ECO:0000259" key="2">
    <source>
        <dbReference type="Pfam" id="PF10342"/>
    </source>
</evidence>
<sequence length="771" mass="85367">MADNVLSTLLKSIEKIRPESKGANIVQQSEVEAKPSEQAQQMPAEVAVTILSESPVDAMAQTVEEDKTFTVDTVVSESRRKVKHWFWPEARGEVETAEERIARESWEQELEEKRARRAAGKASEPMKISTLDLAAEDAENITCWPLLTEMEETAEEKAARESWQLELMEKTARRRAAYKAERASASHGKMPASLPEQCVSDETALNRTVSGRGGRNLFRGGEAIQISWATQGSIRAVNITLFKSARRSDVNRTHARVHRSFSGLLMLYYVKNTGHCMVHLPMGLPPGADYLVEVSAAECGEIYAFSRPFGIDIGAAAPAITVTSPTYRSRFKGGEQIEVKWVTKGSACSTVSMWLCERGEPISLLQSFVMNTGSWRTTVPRGLPPSSRYCIWVQYTDGVCQGVRGSSDPFAIDVGAMRPAITVTSPSRGATYEGGQALQVRWAAEGTLDAVNIDIFKASNIHHSIASAIPLRRSVKNTGHCTMHLPMGLPPGADYVVQVSAAVCSDICAYSSSFGIDIGAAAPAITVTSPTYRSQFKGGEQIEVKWVTKGSACSTVSMWLCESEEFVTLLQSFVMNTGSWRATVPRGLPPSSRYRVQVYYETRNLWQAYLEGSSDPFAINVSDAPPTIKVTHLSACHFIPEEGDGQDGWEDEVDGLLGESSAWVDHEEAWKQFQMDTLQVISHDDVPWPPDPRTMFCNLVRRPGAQIDHQLHKKRVYRKLALRWHPDRWSAKYANQLSPTDRDRILREVAGVSKALNQAYFDEMGGCIGWM</sequence>
<dbReference type="AlphaFoldDB" id="A0AAE0G4F8"/>
<keyword evidence="4" id="KW-1185">Reference proteome</keyword>
<feature type="domain" description="Yeast cell wall synthesis Kre9/Knh1-like N-terminal" evidence="2">
    <location>
        <begin position="529"/>
        <end position="602"/>
    </location>
</feature>
<protein>
    <recommendedName>
        <fullName evidence="2">Yeast cell wall synthesis Kre9/Knh1-like N-terminal domain-containing protein</fullName>
    </recommendedName>
</protein>
<dbReference type="Pfam" id="PF10342">
    <property type="entry name" value="Kre9_KNH"/>
    <property type="match status" value="1"/>
</dbReference>
<name>A0AAE0G4F8_9CHLO</name>
<dbReference type="InterPro" id="IPR001623">
    <property type="entry name" value="DnaJ_domain"/>
</dbReference>
<dbReference type="PANTHER" id="PTHR40633:SF1">
    <property type="entry name" value="GPI ANCHORED SERINE-THREONINE RICH PROTEIN (AFU_ORTHOLOGUE AFUA_1G03630)"/>
    <property type="match status" value="1"/>
</dbReference>
<dbReference type="InterPro" id="IPR052982">
    <property type="entry name" value="SRP1/TIP1-like"/>
</dbReference>
<dbReference type="Proteomes" id="UP001190700">
    <property type="component" value="Unassembled WGS sequence"/>
</dbReference>
<dbReference type="CDD" id="cd06257">
    <property type="entry name" value="DnaJ"/>
    <property type="match status" value="1"/>
</dbReference>
<keyword evidence="1" id="KW-0732">Signal</keyword>
<evidence type="ECO:0000256" key="1">
    <source>
        <dbReference type="ARBA" id="ARBA00022729"/>
    </source>
</evidence>
<organism evidence="3 4">
    <name type="scientific">Cymbomonas tetramitiformis</name>
    <dbReference type="NCBI Taxonomy" id="36881"/>
    <lineage>
        <taxon>Eukaryota</taxon>
        <taxon>Viridiplantae</taxon>
        <taxon>Chlorophyta</taxon>
        <taxon>Pyramimonadophyceae</taxon>
        <taxon>Pyramimonadales</taxon>
        <taxon>Pyramimonadaceae</taxon>
        <taxon>Cymbomonas</taxon>
    </lineage>
</organism>
<comment type="caution">
    <text evidence="3">The sequence shown here is derived from an EMBL/GenBank/DDBJ whole genome shotgun (WGS) entry which is preliminary data.</text>
</comment>
<accession>A0AAE0G4F8</accession>
<dbReference type="InterPro" id="IPR018466">
    <property type="entry name" value="Kre9/Knh1-like_N"/>
</dbReference>
<dbReference type="PANTHER" id="PTHR40633">
    <property type="entry name" value="MATRIX PROTEIN, PUTATIVE (AFU_ORTHOLOGUE AFUA_8G05410)-RELATED"/>
    <property type="match status" value="1"/>
</dbReference>